<evidence type="ECO:0000313" key="2">
    <source>
        <dbReference type="EMBL" id="KDQ08656.1"/>
    </source>
</evidence>
<reference evidence="3" key="1">
    <citation type="journal article" date="2014" name="Proc. Natl. Acad. Sci. U.S.A.">
        <title>Extensive sampling of basidiomycete genomes demonstrates inadequacy of the white-rot/brown-rot paradigm for wood decay fungi.</title>
        <authorList>
            <person name="Riley R."/>
            <person name="Salamov A.A."/>
            <person name="Brown D.W."/>
            <person name="Nagy L.G."/>
            <person name="Floudas D."/>
            <person name="Held B.W."/>
            <person name="Levasseur A."/>
            <person name="Lombard V."/>
            <person name="Morin E."/>
            <person name="Otillar R."/>
            <person name="Lindquist E.A."/>
            <person name="Sun H."/>
            <person name="LaButti K.M."/>
            <person name="Schmutz J."/>
            <person name="Jabbour D."/>
            <person name="Luo H."/>
            <person name="Baker S.E."/>
            <person name="Pisabarro A.G."/>
            <person name="Walton J.D."/>
            <person name="Blanchette R.A."/>
            <person name="Henrissat B."/>
            <person name="Martin F."/>
            <person name="Cullen D."/>
            <person name="Hibbett D.S."/>
            <person name="Grigoriev I.V."/>
        </authorList>
    </citation>
    <scope>NUCLEOTIDE SEQUENCE [LARGE SCALE GENOMIC DNA]</scope>
    <source>
        <strain evidence="3">FD-172 SS1</strain>
    </source>
</reference>
<gene>
    <name evidence="2" type="ORF">BOTBODRAFT_179724</name>
</gene>
<dbReference type="InParanoid" id="A0A067MAM1"/>
<feature type="region of interest" description="Disordered" evidence="1">
    <location>
        <begin position="1"/>
        <end position="67"/>
    </location>
</feature>
<feature type="compositionally biased region" description="Basic and acidic residues" evidence="1">
    <location>
        <begin position="128"/>
        <end position="139"/>
    </location>
</feature>
<dbReference type="EMBL" id="KL198088">
    <property type="protein sequence ID" value="KDQ08656.1"/>
    <property type="molecule type" value="Genomic_DNA"/>
</dbReference>
<evidence type="ECO:0000313" key="3">
    <source>
        <dbReference type="Proteomes" id="UP000027195"/>
    </source>
</evidence>
<feature type="compositionally biased region" description="Basic and acidic residues" evidence="1">
    <location>
        <begin position="1"/>
        <end position="24"/>
    </location>
</feature>
<feature type="region of interest" description="Disordered" evidence="1">
    <location>
        <begin position="82"/>
        <end position="139"/>
    </location>
</feature>
<organism evidence="2 3">
    <name type="scientific">Botryobasidium botryosum (strain FD-172 SS1)</name>
    <dbReference type="NCBI Taxonomy" id="930990"/>
    <lineage>
        <taxon>Eukaryota</taxon>
        <taxon>Fungi</taxon>
        <taxon>Dikarya</taxon>
        <taxon>Basidiomycota</taxon>
        <taxon>Agaricomycotina</taxon>
        <taxon>Agaricomycetes</taxon>
        <taxon>Cantharellales</taxon>
        <taxon>Botryobasidiaceae</taxon>
        <taxon>Botryobasidium</taxon>
    </lineage>
</organism>
<name>A0A067MAM1_BOTB1</name>
<evidence type="ECO:0000256" key="1">
    <source>
        <dbReference type="SAM" id="MobiDB-lite"/>
    </source>
</evidence>
<accession>A0A067MAM1</accession>
<proteinExistence type="predicted"/>
<dbReference type="HOGENOM" id="CLU_1844771_0_0_1"/>
<dbReference type="Proteomes" id="UP000027195">
    <property type="component" value="Unassembled WGS sequence"/>
</dbReference>
<keyword evidence="3" id="KW-1185">Reference proteome</keyword>
<protein>
    <submittedName>
        <fullName evidence="2">Uncharacterized protein</fullName>
    </submittedName>
</protein>
<sequence length="139" mass="14977">MGLFHHSHDHEKKHAEKNEEAHAHDGHHKHAQGPDLTFIESTPTGPDLMFTGVGIPASTTEPDALTGHPAAHEAHAYHDVTYSGAGVPTGTADPPMFHDAGHPHPERVSTPQRPHKDVTDTDPAEATGARHESRDITDI</sequence>
<dbReference type="AlphaFoldDB" id="A0A067MAM1"/>